<feature type="chain" id="PRO_5045861838" description="Periplasmic protein" evidence="2">
    <location>
        <begin position="19"/>
        <end position="179"/>
    </location>
</feature>
<reference evidence="3 4" key="1">
    <citation type="submission" date="2020-11" db="EMBL/GenBank/DDBJ databases">
        <authorList>
            <person name="Peeters C."/>
        </authorList>
    </citation>
    <scope>NUCLEOTIDE SEQUENCE [LARGE SCALE GENOMIC DNA]</scope>
    <source>
        <strain evidence="3 4">LMG 8286</strain>
    </source>
</reference>
<feature type="compositionally biased region" description="Low complexity" evidence="1">
    <location>
        <begin position="137"/>
        <end position="150"/>
    </location>
</feature>
<evidence type="ECO:0000313" key="4">
    <source>
        <dbReference type="Proteomes" id="UP000789359"/>
    </source>
</evidence>
<name>A0ABM8Q1G6_9BACT</name>
<feature type="signal peptide" evidence="2">
    <location>
        <begin position="1"/>
        <end position="18"/>
    </location>
</feature>
<sequence length="179" mass="19959">MKKIFLAIFLAVFASADAIRVNEFEVDVYSKMAQGATKKMRLNLELIGNDLNSNEAYVLDALNVIIGSFYAEDLLTSLGKEKFKEAYIKYAAKKHGLTIDDVLIIAMKVVEKVEIEDIINAIKMRDLCGSRAPTSHNENSTRTNKNNSNNIIISPNLNDINRPIDLNSIENFGSDFGEP</sequence>
<keyword evidence="4" id="KW-1185">Reference proteome</keyword>
<dbReference type="EMBL" id="CAJHOE010000001">
    <property type="protein sequence ID" value="CAD7286605.1"/>
    <property type="molecule type" value="Genomic_DNA"/>
</dbReference>
<evidence type="ECO:0000313" key="3">
    <source>
        <dbReference type="EMBL" id="CAD7286605.1"/>
    </source>
</evidence>
<feature type="region of interest" description="Disordered" evidence="1">
    <location>
        <begin position="130"/>
        <end position="150"/>
    </location>
</feature>
<evidence type="ECO:0008006" key="5">
    <source>
        <dbReference type="Google" id="ProtNLM"/>
    </source>
</evidence>
<accession>A0ABM8Q1G6</accession>
<comment type="caution">
    <text evidence="3">The sequence shown here is derived from an EMBL/GenBank/DDBJ whole genome shotgun (WGS) entry which is preliminary data.</text>
</comment>
<organism evidence="3 4">
    <name type="scientific">Campylobacter suis</name>
    <dbReference type="NCBI Taxonomy" id="2790657"/>
    <lineage>
        <taxon>Bacteria</taxon>
        <taxon>Pseudomonadati</taxon>
        <taxon>Campylobacterota</taxon>
        <taxon>Epsilonproteobacteria</taxon>
        <taxon>Campylobacterales</taxon>
        <taxon>Campylobacteraceae</taxon>
        <taxon>Campylobacter</taxon>
    </lineage>
</organism>
<keyword evidence="2" id="KW-0732">Signal</keyword>
<dbReference type="Proteomes" id="UP000789359">
    <property type="component" value="Unassembled WGS sequence"/>
</dbReference>
<protein>
    <recommendedName>
        <fullName evidence="5">Periplasmic protein</fullName>
    </recommendedName>
</protein>
<evidence type="ECO:0000256" key="1">
    <source>
        <dbReference type="SAM" id="MobiDB-lite"/>
    </source>
</evidence>
<dbReference type="RefSeq" id="WP_230056224.1">
    <property type="nucleotide sequence ID" value="NZ_CAJHOE010000001.1"/>
</dbReference>
<gene>
    <name evidence="3" type="ORF">LMG8286_00438</name>
</gene>
<proteinExistence type="predicted"/>
<evidence type="ECO:0000256" key="2">
    <source>
        <dbReference type="SAM" id="SignalP"/>
    </source>
</evidence>